<dbReference type="Proteomes" id="UP000651452">
    <property type="component" value="Unassembled WGS sequence"/>
</dbReference>
<evidence type="ECO:0000256" key="1">
    <source>
        <dbReference type="SAM" id="SignalP"/>
    </source>
</evidence>
<evidence type="ECO:0000313" key="3">
    <source>
        <dbReference type="Proteomes" id="UP000651452"/>
    </source>
</evidence>
<gene>
    <name evidence="2" type="ORF">EKO04_007998</name>
</gene>
<keyword evidence="1" id="KW-0732">Signal</keyword>
<sequence length="161" mass="17302">MFSSLPPALLFLTASMLFVTNALPAITPNVRAGGPAAVPILSNCTITNLAPTLGQIRNQTYIPTAGANKNILYSSYYPSYSSNITTMSLQCLQQCHGYGDGSQCKASFWAEKMVVPEGYYGSPGGQLETACLFFNQTMKDEDFVVAKGGQASNTFAWNLEC</sequence>
<reference evidence="2" key="2">
    <citation type="submission" date="2020-09" db="EMBL/GenBank/DDBJ databases">
        <title>Reference genome assembly for Australian Ascochyta lentis isolate Al4.</title>
        <authorList>
            <person name="Lee R.C."/>
            <person name="Farfan-Caceres L.M."/>
            <person name="Debler J.W."/>
            <person name="Williams A.H."/>
            <person name="Henares B.M."/>
        </authorList>
    </citation>
    <scope>NUCLEOTIDE SEQUENCE</scope>
    <source>
        <strain evidence="2">Al4</strain>
    </source>
</reference>
<feature type="signal peptide" evidence="1">
    <location>
        <begin position="1"/>
        <end position="22"/>
    </location>
</feature>
<reference evidence="2" key="1">
    <citation type="submission" date="2018-12" db="EMBL/GenBank/DDBJ databases">
        <authorList>
            <person name="Syme R.A."/>
            <person name="Farfan-Caceres L."/>
            <person name="Lichtenzveig J."/>
        </authorList>
    </citation>
    <scope>NUCLEOTIDE SEQUENCE</scope>
    <source>
        <strain evidence="2">Al4</strain>
    </source>
</reference>
<name>A0A8H7MCD4_9PLEO</name>
<dbReference type="AlphaFoldDB" id="A0A8H7MCD4"/>
<evidence type="ECO:0000313" key="2">
    <source>
        <dbReference type="EMBL" id="KAF9693951.1"/>
    </source>
</evidence>
<evidence type="ECO:0008006" key="4">
    <source>
        <dbReference type="Google" id="ProtNLM"/>
    </source>
</evidence>
<dbReference type="OrthoDB" id="3938895at2759"/>
<comment type="caution">
    <text evidence="2">The sequence shown here is derived from an EMBL/GenBank/DDBJ whole genome shotgun (WGS) entry which is preliminary data.</text>
</comment>
<dbReference type="EMBL" id="RZGK01000014">
    <property type="protein sequence ID" value="KAF9693951.1"/>
    <property type="molecule type" value="Genomic_DNA"/>
</dbReference>
<feature type="chain" id="PRO_5034585133" description="Apple domain-containing protein" evidence="1">
    <location>
        <begin position="23"/>
        <end position="161"/>
    </location>
</feature>
<accession>A0A8H7MCD4</accession>
<protein>
    <recommendedName>
        <fullName evidence="4">Apple domain-containing protein</fullName>
    </recommendedName>
</protein>
<organism evidence="2 3">
    <name type="scientific">Ascochyta lentis</name>
    <dbReference type="NCBI Taxonomy" id="205686"/>
    <lineage>
        <taxon>Eukaryota</taxon>
        <taxon>Fungi</taxon>
        <taxon>Dikarya</taxon>
        <taxon>Ascomycota</taxon>
        <taxon>Pezizomycotina</taxon>
        <taxon>Dothideomycetes</taxon>
        <taxon>Pleosporomycetidae</taxon>
        <taxon>Pleosporales</taxon>
        <taxon>Pleosporineae</taxon>
        <taxon>Didymellaceae</taxon>
        <taxon>Ascochyta</taxon>
    </lineage>
</organism>
<keyword evidence="3" id="KW-1185">Reference proteome</keyword>
<proteinExistence type="predicted"/>